<feature type="non-terminal residue" evidence="2">
    <location>
        <position position="1"/>
    </location>
</feature>
<dbReference type="EMBL" id="MU001988">
    <property type="protein sequence ID" value="KAF2792048.1"/>
    <property type="molecule type" value="Genomic_DNA"/>
</dbReference>
<dbReference type="OrthoDB" id="5381672at2759"/>
<name>A0A6A6X706_9PLEO</name>
<gene>
    <name evidence="2" type="ORF">K505DRAFT_199179</name>
</gene>
<accession>A0A6A6X706</accession>
<dbReference type="Proteomes" id="UP000799757">
    <property type="component" value="Unassembled WGS sequence"/>
</dbReference>
<evidence type="ECO:0000256" key="1">
    <source>
        <dbReference type="SAM" id="Phobius"/>
    </source>
</evidence>
<evidence type="ECO:0000313" key="2">
    <source>
        <dbReference type="EMBL" id="KAF2792048.1"/>
    </source>
</evidence>
<proteinExistence type="predicted"/>
<feature type="transmembrane region" description="Helical" evidence="1">
    <location>
        <begin position="7"/>
        <end position="28"/>
    </location>
</feature>
<keyword evidence="1" id="KW-0812">Transmembrane</keyword>
<dbReference type="AlphaFoldDB" id="A0A6A6X706"/>
<keyword evidence="3" id="KW-1185">Reference proteome</keyword>
<evidence type="ECO:0000313" key="3">
    <source>
        <dbReference type="Proteomes" id="UP000799757"/>
    </source>
</evidence>
<sequence>LSLATKIAILVLIAVQFTSLVLLTYFIYHVPTWTYMLNAMAVVRITASLDDSSQPLIGSTGDYNKNNLHYISGVIGI</sequence>
<reference evidence="2" key="1">
    <citation type="journal article" date="2020" name="Stud. Mycol.">
        <title>101 Dothideomycetes genomes: a test case for predicting lifestyles and emergence of pathogens.</title>
        <authorList>
            <person name="Haridas S."/>
            <person name="Albert R."/>
            <person name="Binder M."/>
            <person name="Bloem J."/>
            <person name="Labutti K."/>
            <person name="Salamov A."/>
            <person name="Andreopoulos B."/>
            <person name="Baker S."/>
            <person name="Barry K."/>
            <person name="Bills G."/>
            <person name="Bluhm B."/>
            <person name="Cannon C."/>
            <person name="Castanera R."/>
            <person name="Culley D."/>
            <person name="Daum C."/>
            <person name="Ezra D."/>
            <person name="Gonzalez J."/>
            <person name="Henrissat B."/>
            <person name="Kuo A."/>
            <person name="Liang C."/>
            <person name="Lipzen A."/>
            <person name="Lutzoni F."/>
            <person name="Magnuson J."/>
            <person name="Mondo S."/>
            <person name="Nolan M."/>
            <person name="Ohm R."/>
            <person name="Pangilinan J."/>
            <person name="Park H.-J."/>
            <person name="Ramirez L."/>
            <person name="Alfaro M."/>
            <person name="Sun H."/>
            <person name="Tritt A."/>
            <person name="Yoshinaga Y."/>
            <person name="Zwiers L.-H."/>
            <person name="Turgeon B."/>
            <person name="Goodwin S."/>
            <person name="Spatafora J."/>
            <person name="Crous P."/>
            <person name="Grigoriev I."/>
        </authorList>
    </citation>
    <scope>NUCLEOTIDE SEQUENCE</scope>
    <source>
        <strain evidence="2">CBS 109.77</strain>
    </source>
</reference>
<organism evidence="2 3">
    <name type="scientific">Melanomma pulvis-pyrius CBS 109.77</name>
    <dbReference type="NCBI Taxonomy" id="1314802"/>
    <lineage>
        <taxon>Eukaryota</taxon>
        <taxon>Fungi</taxon>
        <taxon>Dikarya</taxon>
        <taxon>Ascomycota</taxon>
        <taxon>Pezizomycotina</taxon>
        <taxon>Dothideomycetes</taxon>
        <taxon>Pleosporomycetidae</taxon>
        <taxon>Pleosporales</taxon>
        <taxon>Melanommataceae</taxon>
        <taxon>Melanomma</taxon>
    </lineage>
</organism>
<keyword evidence="1" id="KW-1133">Transmembrane helix</keyword>
<feature type="non-terminal residue" evidence="2">
    <location>
        <position position="77"/>
    </location>
</feature>
<protein>
    <submittedName>
        <fullName evidence="2">Uncharacterized protein</fullName>
    </submittedName>
</protein>
<keyword evidence="1" id="KW-0472">Membrane</keyword>